<reference evidence="3" key="1">
    <citation type="submission" date="2018-01" db="EMBL/GenBank/DDBJ databases">
        <title>Testimony of 'menage a trois' revealed by the proteome of Megavirus virophage.</title>
        <authorList>
            <person name="Jeudy S."/>
            <person name="Bertaux L."/>
            <person name="Alempic J.-M."/>
            <person name="Lartigue A."/>
            <person name="Legendre M."/>
            <person name="Philippe N."/>
            <person name="Beucher L."/>
            <person name="Biondi E."/>
            <person name="Juul S."/>
            <person name="Turner D."/>
            <person name="Coute Y."/>
            <person name="Claverie J.-M."/>
            <person name="Abergel C."/>
        </authorList>
    </citation>
    <scope>NUCLEOTIDE SEQUENCE [LARGE SCALE GENOMIC DNA]</scope>
</reference>
<evidence type="ECO:0000256" key="1">
    <source>
        <dbReference type="SAM" id="Phobius"/>
    </source>
</evidence>
<evidence type="ECO:0000313" key="3">
    <source>
        <dbReference type="Proteomes" id="UP000289600"/>
    </source>
</evidence>
<keyword evidence="1" id="KW-1133">Transmembrane helix</keyword>
<keyword evidence="1" id="KW-0812">Transmembrane</keyword>
<dbReference type="Proteomes" id="UP000289600">
    <property type="component" value="Segment"/>
</dbReference>
<gene>
    <name evidence="2" type="ORF">mc_113</name>
</gene>
<sequence length="69" mass="7325">MIHAVVGGIIGAGVCNVIAHYENNRGTYSHYAPHDLMLTVFGLFIGTSIGIGVDAALLATGSYFWFLPN</sequence>
<dbReference type="EMBL" id="MG807320">
    <property type="protein sequence ID" value="AVL94499.1"/>
    <property type="molecule type" value="Genomic_DNA"/>
</dbReference>
<feature type="transmembrane region" description="Helical" evidence="1">
    <location>
        <begin position="43"/>
        <end position="66"/>
    </location>
</feature>
<keyword evidence="3" id="KW-1185">Reference proteome</keyword>
<keyword evidence="1" id="KW-0472">Membrane</keyword>
<name>A0A2P1EKT0_9VIRU</name>
<organism evidence="2 3">
    <name type="scientific">Moumouvirus australiensis</name>
    <dbReference type="NCBI Taxonomy" id="2109587"/>
    <lineage>
        <taxon>Viruses</taxon>
        <taxon>Varidnaviria</taxon>
        <taxon>Bamfordvirae</taxon>
        <taxon>Nucleocytoviricota</taxon>
        <taxon>Megaviricetes</taxon>
        <taxon>Imitervirales</taxon>
        <taxon>Mimiviridae</taxon>
        <taxon>Megamimivirinae</taxon>
        <taxon>Moumouvirus</taxon>
        <taxon>Moumouvirus australiense</taxon>
    </lineage>
</organism>
<accession>A0A2P1EKT0</accession>
<protein>
    <submittedName>
        <fullName evidence="2">Uncharacterized protein</fullName>
    </submittedName>
</protein>
<evidence type="ECO:0000313" key="2">
    <source>
        <dbReference type="EMBL" id="AVL94499.1"/>
    </source>
</evidence>
<proteinExistence type="predicted"/>